<feature type="transmembrane region" description="Helical" evidence="20">
    <location>
        <begin position="270"/>
        <end position="288"/>
    </location>
</feature>
<dbReference type="PANTHER" id="PTHR18945">
    <property type="entry name" value="NEUROTRANSMITTER GATED ION CHANNEL"/>
    <property type="match status" value="1"/>
</dbReference>
<evidence type="ECO:0000256" key="3">
    <source>
        <dbReference type="ARBA" id="ARBA00022692"/>
    </source>
</evidence>
<dbReference type="InterPro" id="IPR036734">
    <property type="entry name" value="Neur_chan_lig-bd_sf"/>
</dbReference>
<feature type="transmembrane region" description="Helical" evidence="20">
    <location>
        <begin position="411"/>
        <end position="431"/>
    </location>
</feature>
<reference evidence="23 24" key="1">
    <citation type="journal article" date="2024" name="Genome Biol. Evol.">
        <title>Chromosome-level genome assembly of the viviparous eelpout Zoarces viviparus.</title>
        <authorList>
            <person name="Fuhrmann N."/>
            <person name="Brasseur M.V."/>
            <person name="Bakowski C.E."/>
            <person name="Podsiadlowski L."/>
            <person name="Prost S."/>
            <person name="Krehenwinkel H."/>
            <person name="Mayer C."/>
        </authorList>
    </citation>
    <scope>NUCLEOTIDE SEQUENCE [LARGE SCALE GENOMIC DNA]</scope>
    <source>
        <strain evidence="23">NO-MEL_2022_Ind0_liver</strain>
    </source>
</reference>
<evidence type="ECO:0000256" key="1">
    <source>
        <dbReference type="ARBA" id="ARBA00022448"/>
    </source>
</evidence>
<dbReference type="PRINTS" id="PR00252">
    <property type="entry name" value="NRIONCHANNEL"/>
</dbReference>
<evidence type="ECO:0000259" key="21">
    <source>
        <dbReference type="Pfam" id="PF02931"/>
    </source>
</evidence>
<keyword evidence="6" id="KW-0770">Synapse</keyword>
<protein>
    <recommendedName>
        <fullName evidence="25">5-hydroxytryptamine receptor 3A-like</fullName>
    </recommendedName>
</protein>
<evidence type="ECO:0008006" key="25">
    <source>
        <dbReference type="Google" id="ProtNLM"/>
    </source>
</evidence>
<dbReference type="AlphaFoldDB" id="A0AAW1FK59"/>
<comment type="caution">
    <text evidence="23">The sequence shown here is derived from an EMBL/GenBank/DDBJ whole genome shotgun (WGS) entry which is preliminary data.</text>
</comment>
<dbReference type="PROSITE" id="PS51257">
    <property type="entry name" value="PROKAR_LIPOPROTEIN"/>
    <property type="match status" value="1"/>
</dbReference>
<evidence type="ECO:0000313" key="23">
    <source>
        <dbReference type="EMBL" id="KAK9534543.1"/>
    </source>
</evidence>
<evidence type="ECO:0000256" key="11">
    <source>
        <dbReference type="ARBA" id="ARBA00023180"/>
    </source>
</evidence>
<dbReference type="InterPro" id="IPR038050">
    <property type="entry name" value="Neuro_actylchol_rec"/>
</dbReference>
<dbReference type="Pfam" id="PF02931">
    <property type="entry name" value="Neur_chan_LBD"/>
    <property type="match status" value="1"/>
</dbReference>
<dbReference type="Pfam" id="PF02932">
    <property type="entry name" value="Neur_chan_memb"/>
    <property type="match status" value="1"/>
</dbReference>
<feature type="chain" id="PRO_5043106660" description="5-hydroxytryptamine receptor 3A-like" evidence="20">
    <location>
        <begin position="19"/>
        <end position="442"/>
    </location>
</feature>
<keyword evidence="4 20" id="KW-0732">Signal</keyword>
<dbReference type="SUPFAM" id="SSF63712">
    <property type="entry name" value="Nicotinic receptor ligand binding domain-like"/>
    <property type="match status" value="1"/>
</dbReference>
<keyword evidence="9" id="KW-1015">Disulfide bond</keyword>
<evidence type="ECO:0000259" key="22">
    <source>
        <dbReference type="Pfam" id="PF02932"/>
    </source>
</evidence>
<dbReference type="GO" id="GO:0045211">
    <property type="term" value="C:postsynaptic membrane"/>
    <property type="evidence" value="ECO:0007669"/>
    <property type="project" value="UniProtKB-SubCell"/>
</dbReference>
<comment type="catalytic activity">
    <reaction evidence="17">
        <text>Na(+)(in) = Na(+)(out)</text>
        <dbReference type="Rhea" id="RHEA:34963"/>
        <dbReference type="ChEBI" id="CHEBI:29101"/>
    </reaction>
</comment>
<evidence type="ECO:0000256" key="10">
    <source>
        <dbReference type="ARBA" id="ARBA00023170"/>
    </source>
</evidence>
<evidence type="ECO:0000256" key="17">
    <source>
        <dbReference type="ARBA" id="ARBA00036239"/>
    </source>
</evidence>
<comment type="subcellular location">
    <subcellularLocation>
        <location evidence="15">Postsynaptic cell membrane</location>
        <topology evidence="15">Multi-pass membrane protein</topology>
    </subcellularLocation>
</comment>
<dbReference type="PROSITE" id="PS00236">
    <property type="entry name" value="NEUROTR_ION_CHANNEL"/>
    <property type="match status" value="1"/>
</dbReference>
<evidence type="ECO:0000256" key="14">
    <source>
        <dbReference type="ARBA" id="ARBA00023303"/>
    </source>
</evidence>
<comment type="catalytic activity">
    <reaction evidence="16">
        <text>K(+)(in) = K(+)(out)</text>
        <dbReference type="Rhea" id="RHEA:29463"/>
        <dbReference type="ChEBI" id="CHEBI:29103"/>
    </reaction>
</comment>
<evidence type="ECO:0000256" key="19">
    <source>
        <dbReference type="ARBA" id="ARBA00037540"/>
    </source>
</evidence>
<dbReference type="Gene3D" id="2.70.170.10">
    <property type="entry name" value="Neurotransmitter-gated ion-channel ligand-binding domain"/>
    <property type="match status" value="1"/>
</dbReference>
<dbReference type="InterPro" id="IPR036719">
    <property type="entry name" value="Neuro-gated_channel_TM_sf"/>
</dbReference>
<dbReference type="GO" id="GO:0004888">
    <property type="term" value="F:transmembrane signaling receptor activity"/>
    <property type="evidence" value="ECO:0007669"/>
    <property type="project" value="InterPro"/>
</dbReference>
<dbReference type="FunFam" id="2.70.170.10:FF:000017">
    <property type="entry name" value="5-hydroxytryptamine receptor 3A"/>
    <property type="match status" value="1"/>
</dbReference>
<keyword evidence="3 20" id="KW-0812">Transmembrane</keyword>
<keyword evidence="8 20" id="KW-0472">Membrane</keyword>
<dbReference type="EMBL" id="JBCEZU010000056">
    <property type="protein sequence ID" value="KAK9534543.1"/>
    <property type="molecule type" value="Genomic_DNA"/>
</dbReference>
<keyword evidence="10" id="KW-0675">Receptor</keyword>
<feature type="domain" description="Neurotransmitter-gated ion-channel ligand-binding" evidence="21">
    <location>
        <begin position="42"/>
        <end position="238"/>
    </location>
</feature>
<keyword evidence="14 20" id="KW-0407">Ion channel</keyword>
<dbReference type="Gene3D" id="1.20.58.390">
    <property type="entry name" value="Neurotransmitter-gated ion-channel transmembrane domain"/>
    <property type="match status" value="1"/>
</dbReference>
<keyword evidence="11" id="KW-0325">Glycoprotein</keyword>
<feature type="transmembrane region" description="Helical" evidence="20">
    <location>
        <begin position="300"/>
        <end position="326"/>
    </location>
</feature>
<name>A0AAW1FK59_ZOAVI</name>
<keyword evidence="13" id="KW-1071">Ligand-gated ion channel</keyword>
<comment type="function">
    <text evidence="19">Forms serotonin (5-hydroxytryptamine/5-HT3)-activated cation-selective channel complexes, which when activated cause fast, depolarizing responses in neurons.</text>
</comment>
<dbReference type="SUPFAM" id="SSF90112">
    <property type="entry name" value="Neurotransmitter-gated ion-channel transmembrane pore"/>
    <property type="match status" value="1"/>
</dbReference>
<evidence type="ECO:0000256" key="20">
    <source>
        <dbReference type="RuleBase" id="RU000687"/>
    </source>
</evidence>
<keyword evidence="24" id="KW-1185">Reference proteome</keyword>
<evidence type="ECO:0000256" key="15">
    <source>
        <dbReference type="ARBA" id="ARBA00034104"/>
    </source>
</evidence>
<comment type="catalytic activity">
    <reaction evidence="18">
        <text>Ca(2+)(in) = Ca(2+)(out)</text>
        <dbReference type="Rhea" id="RHEA:29671"/>
        <dbReference type="ChEBI" id="CHEBI:29108"/>
    </reaction>
</comment>
<feature type="transmembrane region" description="Helical" evidence="20">
    <location>
        <begin position="239"/>
        <end position="263"/>
    </location>
</feature>
<organism evidence="23 24">
    <name type="scientific">Zoarces viviparus</name>
    <name type="common">Viviparous eelpout</name>
    <name type="synonym">Blennius viviparus</name>
    <dbReference type="NCBI Taxonomy" id="48416"/>
    <lineage>
        <taxon>Eukaryota</taxon>
        <taxon>Metazoa</taxon>
        <taxon>Chordata</taxon>
        <taxon>Craniata</taxon>
        <taxon>Vertebrata</taxon>
        <taxon>Euteleostomi</taxon>
        <taxon>Actinopterygii</taxon>
        <taxon>Neopterygii</taxon>
        <taxon>Teleostei</taxon>
        <taxon>Neoteleostei</taxon>
        <taxon>Acanthomorphata</taxon>
        <taxon>Eupercaria</taxon>
        <taxon>Perciformes</taxon>
        <taxon>Cottioidei</taxon>
        <taxon>Zoarcales</taxon>
        <taxon>Zoarcidae</taxon>
        <taxon>Zoarcinae</taxon>
        <taxon>Zoarces</taxon>
    </lineage>
</organism>
<dbReference type="Proteomes" id="UP001488805">
    <property type="component" value="Unassembled WGS sequence"/>
</dbReference>
<sequence length="442" mass="49664">MSPLRTLAFLALIGVCSCQASDCSYRGLLTHLNLTTTDKVMAVMRPVKNWTTPTLVQMDLVLYGILEVDEKSQTVTSHIWIRMGWTNEFLTWNLSDFCGIDSMTIPRSSLWIPDVSIEEDASDTGTIHNSPVITLSPSGSVLANSRQRLTSTCLLMVAMFPFDKQRCHFTFSSLSSDEETITLGTVSNDTRLTKVSKLLMVTRGEWHLEDIEIEDCSKNRTSGCQSRLVYTVIISRKPLLYVIIFIVPLFYFVLLDVCSFFISGARGEKLSFKVTILLSISVLLLILKDLLPSTEDSLPMIARYCVGIFALVGISVLEAMLVGFLYDLDGCCSNAQTPDDAQVDIQLEVDFHKESDGAEEPPERPSLPLNRPDDRDLLRLILEEVKTARREAGGPEEDERRPGSYRRLSEIIDSAFFVLYFLTVAVFLTYMNVVWMTQIISI</sequence>
<evidence type="ECO:0000313" key="24">
    <source>
        <dbReference type="Proteomes" id="UP001488805"/>
    </source>
</evidence>
<feature type="domain" description="Neurotransmitter-gated ion-channel transmembrane" evidence="22">
    <location>
        <begin position="246"/>
        <end position="325"/>
    </location>
</feature>
<evidence type="ECO:0000256" key="6">
    <source>
        <dbReference type="ARBA" id="ARBA00023018"/>
    </source>
</evidence>
<evidence type="ECO:0000256" key="13">
    <source>
        <dbReference type="ARBA" id="ARBA00023286"/>
    </source>
</evidence>
<evidence type="ECO:0000256" key="8">
    <source>
        <dbReference type="ARBA" id="ARBA00023136"/>
    </source>
</evidence>
<dbReference type="GO" id="GO:0005230">
    <property type="term" value="F:extracellular ligand-gated monoatomic ion channel activity"/>
    <property type="evidence" value="ECO:0007669"/>
    <property type="project" value="InterPro"/>
</dbReference>
<keyword evidence="1 20" id="KW-0813">Transport</keyword>
<keyword evidence="7 20" id="KW-0406">Ion transport</keyword>
<evidence type="ECO:0000256" key="2">
    <source>
        <dbReference type="ARBA" id="ARBA00022475"/>
    </source>
</evidence>
<evidence type="ECO:0000256" key="18">
    <source>
        <dbReference type="ARBA" id="ARBA00036634"/>
    </source>
</evidence>
<dbReference type="InterPro" id="IPR006029">
    <property type="entry name" value="Neurotrans-gated_channel_TM"/>
</dbReference>
<keyword evidence="5 20" id="KW-1133">Transmembrane helix</keyword>
<gene>
    <name evidence="23" type="ORF">VZT92_006983</name>
</gene>
<evidence type="ECO:0000256" key="12">
    <source>
        <dbReference type="ARBA" id="ARBA00023257"/>
    </source>
</evidence>
<evidence type="ECO:0000256" key="4">
    <source>
        <dbReference type="ARBA" id="ARBA00022729"/>
    </source>
</evidence>
<dbReference type="InterPro" id="IPR018000">
    <property type="entry name" value="Neurotransmitter_ion_chnl_CS"/>
</dbReference>
<proteinExistence type="inferred from homology"/>
<evidence type="ECO:0000256" key="9">
    <source>
        <dbReference type="ARBA" id="ARBA00023157"/>
    </source>
</evidence>
<dbReference type="InterPro" id="IPR006202">
    <property type="entry name" value="Neur_chan_lig-bd"/>
</dbReference>
<evidence type="ECO:0000256" key="16">
    <source>
        <dbReference type="ARBA" id="ARBA00034430"/>
    </source>
</evidence>
<evidence type="ECO:0000256" key="7">
    <source>
        <dbReference type="ARBA" id="ARBA00023065"/>
    </source>
</evidence>
<keyword evidence="2" id="KW-1003">Cell membrane</keyword>
<dbReference type="InterPro" id="IPR006201">
    <property type="entry name" value="Neur_channel"/>
</dbReference>
<accession>A0AAW1FK59</accession>
<comment type="similarity">
    <text evidence="20">Belongs to the ligand-gated ion channel (TC 1.A.9) family.</text>
</comment>
<evidence type="ECO:0000256" key="5">
    <source>
        <dbReference type="ARBA" id="ARBA00022989"/>
    </source>
</evidence>
<feature type="signal peptide" evidence="20">
    <location>
        <begin position="1"/>
        <end position="18"/>
    </location>
</feature>
<keyword evidence="12" id="KW-0628">Postsynaptic cell membrane</keyword>